<dbReference type="EMBL" id="CP063134">
    <property type="protein sequence ID" value="QOU19737.1"/>
    <property type="molecule type" value="Genomic_DNA"/>
</dbReference>
<reference evidence="6" key="2">
    <citation type="journal article" name="BMC Genomics">
        <title>New genome assemblies reveal patterns of domestication and adaptation across Brettanomyces (Dekkera) species.</title>
        <authorList>
            <person name="Roach M.J."/>
            <person name="Borneman A.R."/>
        </authorList>
    </citation>
    <scope>NUCLEOTIDE SEQUENCE</scope>
    <source>
        <strain evidence="6">UCD 2041</strain>
    </source>
</reference>
<keyword evidence="3 5" id="KW-1133">Transmembrane helix</keyword>
<dbReference type="OrthoDB" id="4083952at2759"/>
<dbReference type="GeneID" id="64575813"/>
<dbReference type="InterPro" id="IPR029208">
    <property type="entry name" value="COX14"/>
</dbReference>
<dbReference type="KEGG" id="bbrx:BRETT_003890"/>
<dbReference type="RefSeq" id="XP_041136230.1">
    <property type="nucleotide sequence ID" value="XM_041282391.1"/>
</dbReference>
<feature type="transmembrane region" description="Helical" evidence="5">
    <location>
        <begin position="20"/>
        <end position="39"/>
    </location>
</feature>
<accession>A0A871R080</accession>
<evidence type="ECO:0000256" key="1">
    <source>
        <dbReference type="ARBA" id="ARBA00004167"/>
    </source>
</evidence>
<dbReference type="Proteomes" id="UP000663131">
    <property type="component" value="Chromosome 6"/>
</dbReference>
<reference evidence="6" key="1">
    <citation type="submission" date="2020-10" db="EMBL/GenBank/DDBJ databases">
        <authorList>
            <person name="Palmer J.M."/>
        </authorList>
    </citation>
    <scope>NUCLEOTIDE SEQUENCE</scope>
    <source>
        <strain evidence="6">UCD 2041</strain>
    </source>
</reference>
<dbReference type="AlphaFoldDB" id="A0A871R080"/>
<evidence type="ECO:0000313" key="6">
    <source>
        <dbReference type="EMBL" id="QOU19737.1"/>
    </source>
</evidence>
<evidence type="ECO:0000256" key="2">
    <source>
        <dbReference type="ARBA" id="ARBA00022692"/>
    </source>
</evidence>
<dbReference type="Pfam" id="PF14880">
    <property type="entry name" value="COX14"/>
    <property type="match status" value="1"/>
</dbReference>
<gene>
    <name evidence="6" type="ORF">BRETT_003890</name>
</gene>
<sequence length="71" mass="8135">MAKAYPWYTRATDIAHRVTVLSLVGFTLYMTGAIVYNIASTGKENKRRIAIEQKRREAISKQQQLEEKYGA</sequence>
<dbReference type="GO" id="GO:0016020">
    <property type="term" value="C:membrane"/>
    <property type="evidence" value="ECO:0007669"/>
    <property type="project" value="UniProtKB-SubCell"/>
</dbReference>
<comment type="subcellular location">
    <subcellularLocation>
        <location evidence="1">Membrane</location>
        <topology evidence="1">Single-pass membrane protein</topology>
    </subcellularLocation>
</comment>
<evidence type="ECO:0000313" key="7">
    <source>
        <dbReference type="Proteomes" id="UP000663131"/>
    </source>
</evidence>
<protein>
    <submittedName>
        <fullName evidence="6">Uncharacterized protein</fullName>
    </submittedName>
</protein>
<keyword evidence="2 5" id="KW-0812">Transmembrane</keyword>
<keyword evidence="4 5" id="KW-0472">Membrane</keyword>
<evidence type="ECO:0000256" key="5">
    <source>
        <dbReference type="SAM" id="Phobius"/>
    </source>
</evidence>
<evidence type="ECO:0000256" key="4">
    <source>
        <dbReference type="ARBA" id="ARBA00023136"/>
    </source>
</evidence>
<name>A0A871R080_DEKBR</name>
<proteinExistence type="predicted"/>
<organism evidence="6 7">
    <name type="scientific">Dekkera bruxellensis</name>
    <name type="common">Brettanomyces custersii</name>
    <dbReference type="NCBI Taxonomy" id="5007"/>
    <lineage>
        <taxon>Eukaryota</taxon>
        <taxon>Fungi</taxon>
        <taxon>Dikarya</taxon>
        <taxon>Ascomycota</taxon>
        <taxon>Saccharomycotina</taxon>
        <taxon>Pichiomycetes</taxon>
        <taxon>Pichiales</taxon>
        <taxon>Pichiaceae</taxon>
        <taxon>Brettanomyces</taxon>
    </lineage>
</organism>
<evidence type="ECO:0000256" key="3">
    <source>
        <dbReference type="ARBA" id="ARBA00022989"/>
    </source>
</evidence>